<evidence type="ECO:0000256" key="1">
    <source>
        <dbReference type="SAM" id="SignalP"/>
    </source>
</evidence>
<reference evidence="2 3" key="1">
    <citation type="submission" date="2019-04" db="EMBL/GenBank/DDBJ databases">
        <title>Azoarcus nasutitermitis sp. nov. isolated from termite nest.</title>
        <authorList>
            <person name="Lin S.-Y."/>
            <person name="Hameed A."/>
            <person name="Hsu Y.-H."/>
            <person name="Young C.-C."/>
        </authorList>
    </citation>
    <scope>NUCLEOTIDE SEQUENCE [LARGE SCALE GENOMIC DNA]</scope>
    <source>
        <strain evidence="2 3">CC-YHH838</strain>
    </source>
</reference>
<feature type="chain" id="PRO_5020385859" evidence="1">
    <location>
        <begin position="20"/>
        <end position="186"/>
    </location>
</feature>
<sequence length="186" mass="21136">MKLCCLLYFCLLAPSVCLAQLSDENLLQSFPQGYKVDFQTKKGNMVMTEMVPQAETVDNWTEMITTQIFLGMKNATPEQFQAFMSKAWLTACKDGGVAPIAKGEENGYPFSIWVQDCPLNPATGKPEKTWFKAIKGNDSFYVVQKAFKFEPSREQVVQWMQYFRSIVVCDTRLADRPCPELEKVGQ</sequence>
<dbReference type="RefSeq" id="WP_136346829.1">
    <property type="nucleotide sequence ID" value="NZ_SSOC01000001.1"/>
</dbReference>
<keyword evidence="1" id="KW-0732">Signal</keyword>
<dbReference type="OrthoDB" id="6116092at2"/>
<dbReference type="AlphaFoldDB" id="A0A4S4B3Z6"/>
<feature type="signal peptide" evidence="1">
    <location>
        <begin position="1"/>
        <end position="19"/>
    </location>
</feature>
<dbReference type="EMBL" id="SSOC01000001">
    <property type="protein sequence ID" value="THF67420.1"/>
    <property type="molecule type" value="Genomic_DNA"/>
</dbReference>
<evidence type="ECO:0000313" key="3">
    <source>
        <dbReference type="Proteomes" id="UP000308430"/>
    </source>
</evidence>
<gene>
    <name evidence="2" type="ORF">E6C76_03380</name>
</gene>
<dbReference type="Proteomes" id="UP000308430">
    <property type="component" value="Unassembled WGS sequence"/>
</dbReference>
<protein>
    <submittedName>
        <fullName evidence="2">Uncharacterized protein</fullName>
    </submittedName>
</protein>
<organism evidence="2 3">
    <name type="scientific">Pseudothauera nasutitermitis</name>
    <dbReference type="NCBI Taxonomy" id="2565930"/>
    <lineage>
        <taxon>Bacteria</taxon>
        <taxon>Pseudomonadati</taxon>
        <taxon>Pseudomonadota</taxon>
        <taxon>Betaproteobacteria</taxon>
        <taxon>Rhodocyclales</taxon>
        <taxon>Zoogloeaceae</taxon>
        <taxon>Pseudothauera</taxon>
    </lineage>
</organism>
<evidence type="ECO:0000313" key="2">
    <source>
        <dbReference type="EMBL" id="THF67420.1"/>
    </source>
</evidence>
<keyword evidence="3" id="KW-1185">Reference proteome</keyword>
<comment type="caution">
    <text evidence="2">The sequence shown here is derived from an EMBL/GenBank/DDBJ whole genome shotgun (WGS) entry which is preliminary data.</text>
</comment>
<accession>A0A4S4B3Z6</accession>
<proteinExistence type="predicted"/>
<name>A0A4S4B3Z6_9RHOO</name>